<comment type="subcellular location">
    <subcellularLocation>
        <location evidence="2">Membrane</location>
    </subcellularLocation>
</comment>
<dbReference type="STRING" id="946122.A0A0C2X1G8"/>
<dbReference type="OrthoDB" id="10029320at2759"/>
<reference evidence="14 15" key="1">
    <citation type="submission" date="2014-04" db="EMBL/GenBank/DDBJ databases">
        <title>Evolutionary Origins and Diversification of the Mycorrhizal Mutualists.</title>
        <authorList>
            <consortium name="DOE Joint Genome Institute"/>
            <consortium name="Mycorrhizal Genomics Consortium"/>
            <person name="Kohler A."/>
            <person name="Kuo A."/>
            <person name="Nagy L.G."/>
            <person name="Floudas D."/>
            <person name="Copeland A."/>
            <person name="Barry K.W."/>
            <person name="Cichocki N."/>
            <person name="Veneault-Fourrey C."/>
            <person name="LaButti K."/>
            <person name="Lindquist E.A."/>
            <person name="Lipzen A."/>
            <person name="Lundell T."/>
            <person name="Morin E."/>
            <person name="Murat C."/>
            <person name="Riley R."/>
            <person name="Ohm R."/>
            <person name="Sun H."/>
            <person name="Tunlid A."/>
            <person name="Henrissat B."/>
            <person name="Grigoriev I.V."/>
            <person name="Hibbett D.S."/>
            <person name="Martin F."/>
        </authorList>
    </citation>
    <scope>NUCLEOTIDE SEQUENCE [LARGE SCALE GENOMIC DNA]</scope>
    <source>
        <strain evidence="14 15">Koide BX008</strain>
    </source>
</reference>
<accession>A0A0C2X1G8</accession>
<keyword evidence="6" id="KW-0812">Transmembrane</keyword>
<evidence type="ECO:0000256" key="1">
    <source>
        <dbReference type="ARBA" id="ARBA00001971"/>
    </source>
</evidence>
<evidence type="ECO:0000256" key="5">
    <source>
        <dbReference type="ARBA" id="ARBA00022617"/>
    </source>
</evidence>
<dbReference type="GO" id="GO:0004497">
    <property type="term" value="F:monooxygenase activity"/>
    <property type="evidence" value="ECO:0007669"/>
    <property type="project" value="UniProtKB-KW"/>
</dbReference>
<dbReference type="Gene3D" id="1.10.630.10">
    <property type="entry name" value="Cytochrome P450"/>
    <property type="match status" value="1"/>
</dbReference>
<dbReference type="GO" id="GO:0005506">
    <property type="term" value="F:iron ion binding"/>
    <property type="evidence" value="ECO:0007669"/>
    <property type="project" value="InterPro"/>
</dbReference>
<dbReference type="HOGENOM" id="CLU_001570_5_11_1"/>
<dbReference type="GO" id="GO:0016020">
    <property type="term" value="C:membrane"/>
    <property type="evidence" value="ECO:0007669"/>
    <property type="project" value="UniProtKB-SubCell"/>
</dbReference>
<proteinExistence type="inferred from homology"/>
<comment type="similarity">
    <text evidence="4">Belongs to the cytochrome P450 family.</text>
</comment>
<evidence type="ECO:0000256" key="10">
    <source>
        <dbReference type="ARBA" id="ARBA00023004"/>
    </source>
</evidence>
<evidence type="ECO:0000256" key="12">
    <source>
        <dbReference type="ARBA" id="ARBA00023136"/>
    </source>
</evidence>
<dbReference type="InterPro" id="IPR036396">
    <property type="entry name" value="Cyt_P450_sf"/>
</dbReference>
<evidence type="ECO:0000313" key="15">
    <source>
        <dbReference type="Proteomes" id="UP000054549"/>
    </source>
</evidence>
<evidence type="ECO:0000256" key="11">
    <source>
        <dbReference type="ARBA" id="ARBA00023033"/>
    </source>
</evidence>
<dbReference type="SUPFAM" id="SSF48264">
    <property type="entry name" value="Cytochrome P450"/>
    <property type="match status" value="1"/>
</dbReference>
<dbReference type="InterPro" id="IPR050121">
    <property type="entry name" value="Cytochrome_P450_monoxygenase"/>
</dbReference>
<organism evidence="14 15">
    <name type="scientific">Amanita muscaria (strain Koide BX008)</name>
    <dbReference type="NCBI Taxonomy" id="946122"/>
    <lineage>
        <taxon>Eukaryota</taxon>
        <taxon>Fungi</taxon>
        <taxon>Dikarya</taxon>
        <taxon>Basidiomycota</taxon>
        <taxon>Agaricomycotina</taxon>
        <taxon>Agaricomycetes</taxon>
        <taxon>Agaricomycetidae</taxon>
        <taxon>Agaricales</taxon>
        <taxon>Pluteineae</taxon>
        <taxon>Amanitaceae</taxon>
        <taxon>Amanita</taxon>
    </lineage>
</organism>
<evidence type="ECO:0000313" key="14">
    <source>
        <dbReference type="EMBL" id="KIL62986.1"/>
    </source>
</evidence>
<evidence type="ECO:0000256" key="7">
    <source>
        <dbReference type="ARBA" id="ARBA00022723"/>
    </source>
</evidence>
<dbReference type="PRINTS" id="PR00385">
    <property type="entry name" value="P450"/>
</dbReference>
<evidence type="ECO:0000256" key="6">
    <source>
        <dbReference type="ARBA" id="ARBA00022692"/>
    </source>
</evidence>
<comment type="pathway">
    <text evidence="3">Secondary metabolite biosynthesis; terpenoid biosynthesis.</text>
</comment>
<keyword evidence="7 13" id="KW-0479">Metal-binding</keyword>
<dbReference type="Proteomes" id="UP000054549">
    <property type="component" value="Unassembled WGS sequence"/>
</dbReference>
<keyword evidence="10 13" id="KW-0408">Iron</keyword>
<evidence type="ECO:0000256" key="13">
    <source>
        <dbReference type="PIRSR" id="PIRSR602401-1"/>
    </source>
</evidence>
<protein>
    <recommendedName>
        <fullName evidence="16">Cytochrome P450</fullName>
    </recommendedName>
</protein>
<dbReference type="Pfam" id="PF00067">
    <property type="entry name" value="p450"/>
    <property type="match status" value="1"/>
</dbReference>
<dbReference type="PANTHER" id="PTHR24305">
    <property type="entry name" value="CYTOCHROME P450"/>
    <property type="match status" value="1"/>
</dbReference>
<name>A0A0C2X1G8_AMAMK</name>
<sequence>YIGCRLIYRFAIWPKYFSPLRHLPTPPNSKLISGHTLTVLKDEKGTIVREWVNQYGPTLRIFGPFSAHSLAIVQPDHLEKVLYKDAHDYPKPDQLRKVLEIMFGYGLVAVAENEHRLMRKAMNPAFSMANLTSRTYVLVLAHLTDLGNRVVNIFNDQIASLPEPSTGKVIHLYEYMSKATLDIICLTGFGYKADSLHNPHNELAEAYKGRTIAQSGANLAKLLYLMFIPGAMKLMRSSWMYEHRHWLSFTHYFRVLVECMYKISKISERLLQEKINDSMSISDSEGKRDIMSILVRARKAELEKDPSAYSLSDAAMVDQVLTFLGAGHTATAIALTWALWSLAIDQNSQTRLREEVTPVVEANPHPEYGTLKGLQWLDCVVMETLRLFPPIPIDQRVAGKTDYIGDVLVPKGTVIYIPISAINTYKGTWGDDAAEFKPSRWLNLPKGYNPAFSSVAFLAGPHTCIGKTMALMEMKSMLALLVANFTFEPAYEGQVAKPKGGINMSKCSERHTTSISI</sequence>
<keyword evidence="15" id="KW-1185">Reference proteome</keyword>
<evidence type="ECO:0000256" key="8">
    <source>
        <dbReference type="ARBA" id="ARBA00022989"/>
    </source>
</evidence>
<evidence type="ECO:0008006" key="16">
    <source>
        <dbReference type="Google" id="ProtNLM"/>
    </source>
</evidence>
<dbReference type="GO" id="GO:0016705">
    <property type="term" value="F:oxidoreductase activity, acting on paired donors, with incorporation or reduction of molecular oxygen"/>
    <property type="evidence" value="ECO:0007669"/>
    <property type="project" value="InterPro"/>
</dbReference>
<evidence type="ECO:0000256" key="9">
    <source>
        <dbReference type="ARBA" id="ARBA00023002"/>
    </source>
</evidence>
<evidence type="ECO:0000256" key="4">
    <source>
        <dbReference type="ARBA" id="ARBA00010617"/>
    </source>
</evidence>
<dbReference type="EMBL" id="KN818264">
    <property type="protein sequence ID" value="KIL62986.1"/>
    <property type="molecule type" value="Genomic_DNA"/>
</dbReference>
<dbReference type="AlphaFoldDB" id="A0A0C2X1G8"/>
<dbReference type="GO" id="GO:0020037">
    <property type="term" value="F:heme binding"/>
    <property type="evidence" value="ECO:0007669"/>
    <property type="project" value="InterPro"/>
</dbReference>
<keyword evidence="5 13" id="KW-0349">Heme</keyword>
<gene>
    <name evidence="14" type="ORF">M378DRAFT_1052060</name>
</gene>
<evidence type="ECO:0000256" key="3">
    <source>
        <dbReference type="ARBA" id="ARBA00004721"/>
    </source>
</evidence>
<feature type="binding site" description="axial binding residue" evidence="13">
    <location>
        <position position="464"/>
    </location>
    <ligand>
        <name>heme</name>
        <dbReference type="ChEBI" id="CHEBI:30413"/>
    </ligand>
    <ligandPart>
        <name>Fe</name>
        <dbReference type="ChEBI" id="CHEBI:18248"/>
    </ligandPart>
</feature>
<dbReference type="InterPro" id="IPR001128">
    <property type="entry name" value="Cyt_P450"/>
</dbReference>
<keyword evidence="8" id="KW-1133">Transmembrane helix</keyword>
<evidence type="ECO:0000256" key="2">
    <source>
        <dbReference type="ARBA" id="ARBA00004370"/>
    </source>
</evidence>
<dbReference type="InParanoid" id="A0A0C2X1G8"/>
<comment type="cofactor">
    <cofactor evidence="1 13">
        <name>heme</name>
        <dbReference type="ChEBI" id="CHEBI:30413"/>
    </cofactor>
</comment>
<keyword evidence="9" id="KW-0560">Oxidoreductase</keyword>
<dbReference type="PRINTS" id="PR00463">
    <property type="entry name" value="EP450I"/>
</dbReference>
<keyword evidence="12" id="KW-0472">Membrane</keyword>
<dbReference type="PANTHER" id="PTHR24305:SF166">
    <property type="entry name" value="CYTOCHROME P450 12A4, MITOCHONDRIAL-RELATED"/>
    <property type="match status" value="1"/>
</dbReference>
<dbReference type="InterPro" id="IPR002401">
    <property type="entry name" value="Cyt_P450_E_grp-I"/>
</dbReference>
<keyword evidence="11" id="KW-0503">Monooxygenase</keyword>
<feature type="non-terminal residue" evidence="14">
    <location>
        <position position="1"/>
    </location>
</feature>